<feature type="non-terminal residue" evidence="1">
    <location>
        <position position="1"/>
    </location>
</feature>
<evidence type="ECO:0000313" key="1">
    <source>
        <dbReference type="EMBL" id="KAH0925933.1"/>
    </source>
</evidence>
<dbReference type="PANTHER" id="PTHR45841">
    <property type="entry name" value="MRNA TURNOVER PROTEIN 4 MRTO4"/>
    <property type="match status" value="1"/>
</dbReference>
<protein>
    <submittedName>
        <fullName evidence="1">Uncharacterized protein</fullName>
    </submittedName>
</protein>
<sequence>GPPRQIPPKKFRSSGVNTCLPTIHFLLHTLRIESVVTVLSIRVLQPGKEFRRRYVTRMSNSSLLLGDLKAAGVDVRLLRLCRLTDVKKAGEEKTHYQLRRGHKTTIVNGIRETVKEYNSVHVFSFKNMKTIKFKEFIQQFRHHGSSTSDEVHHAIFKASKLLHGDDELLMPKEETAVKGLNCIHLSPAFHVELKGGLLERFTHEMEPFLRKQGMHVRLNKRCILPLLVSLLHKVQPDIDCYSQMYPNQKYVCDHGKLETETVPDKACNGTSILDSSEESKMGLDVRMCNGNGLLSQYIRIFNDFTKLLRNTNKTLVDQI</sequence>
<accession>A0ABQ8D983</accession>
<proteinExistence type="predicted"/>
<keyword evidence="2" id="KW-1185">Reference proteome</keyword>
<dbReference type="EMBL" id="JAGKQM010000005">
    <property type="protein sequence ID" value="KAH0925933.1"/>
    <property type="molecule type" value="Genomic_DNA"/>
</dbReference>
<gene>
    <name evidence="1" type="ORF">HID58_018189</name>
</gene>
<comment type="caution">
    <text evidence="1">The sequence shown here is derived from an EMBL/GenBank/DDBJ whole genome shotgun (WGS) entry which is preliminary data.</text>
</comment>
<dbReference type="Proteomes" id="UP000824890">
    <property type="component" value="Unassembled WGS sequence"/>
</dbReference>
<name>A0ABQ8D983_BRANA</name>
<evidence type="ECO:0000313" key="2">
    <source>
        <dbReference type="Proteomes" id="UP000824890"/>
    </source>
</evidence>
<organism evidence="1 2">
    <name type="scientific">Brassica napus</name>
    <name type="common">Rape</name>
    <dbReference type="NCBI Taxonomy" id="3708"/>
    <lineage>
        <taxon>Eukaryota</taxon>
        <taxon>Viridiplantae</taxon>
        <taxon>Streptophyta</taxon>
        <taxon>Embryophyta</taxon>
        <taxon>Tracheophyta</taxon>
        <taxon>Spermatophyta</taxon>
        <taxon>Magnoliopsida</taxon>
        <taxon>eudicotyledons</taxon>
        <taxon>Gunneridae</taxon>
        <taxon>Pentapetalae</taxon>
        <taxon>rosids</taxon>
        <taxon>malvids</taxon>
        <taxon>Brassicales</taxon>
        <taxon>Brassicaceae</taxon>
        <taxon>Brassiceae</taxon>
        <taxon>Brassica</taxon>
    </lineage>
</organism>
<dbReference type="PANTHER" id="PTHR45841:SF1">
    <property type="entry name" value="MRNA TURNOVER PROTEIN 4 HOMOLOG"/>
    <property type="match status" value="1"/>
</dbReference>
<dbReference type="InterPro" id="IPR051742">
    <property type="entry name" value="Ribosome_Assembly_uL10"/>
</dbReference>
<reference evidence="1 2" key="1">
    <citation type="submission" date="2021-05" db="EMBL/GenBank/DDBJ databases">
        <title>Genome Assembly of Synthetic Allotetraploid Brassica napus Reveals Homoeologous Exchanges between Subgenomes.</title>
        <authorList>
            <person name="Davis J.T."/>
        </authorList>
    </citation>
    <scope>NUCLEOTIDE SEQUENCE [LARGE SCALE GENOMIC DNA]</scope>
    <source>
        <strain evidence="2">cv. Da-Ae</strain>
        <tissue evidence="1">Seedling</tissue>
    </source>
</reference>